<comment type="caution">
    <text evidence="2">The sequence shown here is derived from an EMBL/GenBank/DDBJ whole genome shotgun (WGS) entry which is preliminary data.</text>
</comment>
<gene>
    <name evidence="2" type="ORF">KKP3000_003054</name>
</gene>
<reference evidence="2 3" key="1">
    <citation type="journal article" date="2024" name="Int. J. Mol. Sci.">
        <title>Exploration of Alicyclobacillus spp. Genome in Search of Antibiotic Resistance.</title>
        <authorList>
            <person name="Bucka-Kolendo J."/>
            <person name="Kiousi D.E."/>
            <person name="Dekowska A."/>
            <person name="Mikolajczuk-Szczyrba A."/>
            <person name="Karadedos D.M."/>
            <person name="Michael P."/>
            <person name="Galanis A."/>
            <person name="Sokolowska B."/>
        </authorList>
    </citation>
    <scope>NUCLEOTIDE SEQUENCE [LARGE SCALE GENOMIC DNA]</scope>
    <source>
        <strain evidence="2 3">KKP 3000</strain>
    </source>
</reference>
<sequence>MTGEQQTLAIEAEQFTEREKWIISRLREFCTIDREIRKTEAHVRGDALPYEPSVTRPHGAMTTPLFDGFTTVGTSAGDQRRCE</sequence>
<feature type="region of interest" description="Disordered" evidence="1">
    <location>
        <begin position="54"/>
        <end position="83"/>
    </location>
</feature>
<dbReference type="Proteomes" id="UP001579974">
    <property type="component" value="Unassembled WGS sequence"/>
</dbReference>
<dbReference type="RefSeq" id="WP_275475988.1">
    <property type="nucleotide sequence ID" value="NZ_CP162940.1"/>
</dbReference>
<keyword evidence="3" id="KW-1185">Reference proteome</keyword>
<protein>
    <submittedName>
        <fullName evidence="2">Uncharacterized protein</fullName>
    </submittedName>
</protein>
<evidence type="ECO:0000256" key="1">
    <source>
        <dbReference type="SAM" id="MobiDB-lite"/>
    </source>
</evidence>
<evidence type="ECO:0000313" key="3">
    <source>
        <dbReference type="Proteomes" id="UP001579974"/>
    </source>
</evidence>
<dbReference type="EMBL" id="JBDXSU010000040">
    <property type="protein sequence ID" value="MFB5193109.1"/>
    <property type="molecule type" value="Genomic_DNA"/>
</dbReference>
<accession>A0ABV5ALH6</accession>
<proteinExistence type="predicted"/>
<evidence type="ECO:0000313" key="2">
    <source>
        <dbReference type="EMBL" id="MFB5193109.1"/>
    </source>
</evidence>
<organism evidence="2 3">
    <name type="scientific">Alicyclobacillus fastidiosus</name>
    <dbReference type="NCBI Taxonomy" id="392011"/>
    <lineage>
        <taxon>Bacteria</taxon>
        <taxon>Bacillati</taxon>
        <taxon>Bacillota</taxon>
        <taxon>Bacilli</taxon>
        <taxon>Bacillales</taxon>
        <taxon>Alicyclobacillaceae</taxon>
        <taxon>Alicyclobacillus</taxon>
    </lineage>
</organism>
<name>A0ABV5ALH6_9BACL</name>